<feature type="domain" description="SIS" evidence="5">
    <location>
        <begin position="125"/>
        <end position="265"/>
    </location>
</feature>
<evidence type="ECO:0000256" key="3">
    <source>
        <dbReference type="ARBA" id="ARBA00023163"/>
    </source>
</evidence>
<evidence type="ECO:0000313" key="6">
    <source>
        <dbReference type="EMBL" id="GAM54286.1"/>
    </source>
</evidence>
<feature type="domain" description="HTH rpiR-type" evidence="4">
    <location>
        <begin position="1"/>
        <end position="77"/>
    </location>
</feature>
<reference evidence="6 7" key="2">
    <citation type="submission" date="2015-01" db="EMBL/GenBank/DDBJ databases">
        <authorList>
            <consortium name="NBRP consortium"/>
            <person name="Sawabe T."/>
            <person name="Meirelles P."/>
            <person name="Feng G."/>
            <person name="Sayaka M."/>
            <person name="Hattori M."/>
            <person name="Ohkuma M."/>
        </authorList>
    </citation>
    <scope>NUCLEOTIDE SEQUENCE [LARGE SCALE GENOMIC DNA]</scope>
    <source>
        <strain evidence="7">JCM 19231</strain>
    </source>
</reference>
<dbReference type="InterPro" id="IPR036388">
    <property type="entry name" value="WH-like_DNA-bd_sf"/>
</dbReference>
<dbReference type="SUPFAM" id="SSF53697">
    <property type="entry name" value="SIS domain"/>
    <property type="match status" value="1"/>
</dbReference>
<dbReference type="Pfam" id="PF01380">
    <property type="entry name" value="SIS"/>
    <property type="match status" value="1"/>
</dbReference>
<dbReference type="InterPro" id="IPR046348">
    <property type="entry name" value="SIS_dom_sf"/>
</dbReference>
<keyword evidence="2" id="KW-0238">DNA-binding</keyword>
<dbReference type="CDD" id="cd05013">
    <property type="entry name" value="SIS_RpiR"/>
    <property type="match status" value="1"/>
</dbReference>
<evidence type="ECO:0000256" key="2">
    <source>
        <dbReference type="ARBA" id="ARBA00023125"/>
    </source>
</evidence>
<dbReference type="RefSeq" id="WP_261834789.1">
    <property type="nucleotide sequence ID" value="NZ_AP024881.1"/>
</dbReference>
<gene>
    <name evidence="6" type="ORF">JCM19231_278</name>
</gene>
<dbReference type="GO" id="GO:0003700">
    <property type="term" value="F:DNA-binding transcription factor activity"/>
    <property type="evidence" value="ECO:0007669"/>
    <property type="project" value="InterPro"/>
</dbReference>
<protein>
    <submittedName>
        <fullName evidence="6">Sialic acid utilization regulator</fullName>
    </submittedName>
</protein>
<dbReference type="InterPro" id="IPR009057">
    <property type="entry name" value="Homeodomain-like_sf"/>
</dbReference>
<accession>A0A0B8NJG6</accession>
<evidence type="ECO:0000256" key="1">
    <source>
        <dbReference type="ARBA" id="ARBA00023015"/>
    </source>
</evidence>
<keyword evidence="1" id="KW-0805">Transcription regulation</keyword>
<evidence type="ECO:0000259" key="4">
    <source>
        <dbReference type="PROSITE" id="PS51071"/>
    </source>
</evidence>
<dbReference type="Pfam" id="PF01418">
    <property type="entry name" value="HTH_6"/>
    <property type="match status" value="1"/>
</dbReference>
<dbReference type="PROSITE" id="PS51071">
    <property type="entry name" value="HTH_RPIR"/>
    <property type="match status" value="1"/>
</dbReference>
<dbReference type="GO" id="GO:1901135">
    <property type="term" value="P:carbohydrate derivative metabolic process"/>
    <property type="evidence" value="ECO:0007669"/>
    <property type="project" value="InterPro"/>
</dbReference>
<proteinExistence type="predicted"/>
<dbReference type="PROSITE" id="PS51464">
    <property type="entry name" value="SIS"/>
    <property type="match status" value="1"/>
</dbReference>
<dbReference type="InterPro" id="IPR047640">
    <property type="entry name" value="RpiR-like"/>
</dbReference>
<dbReference type="AlphaFoldDB" id="A0A0B8NJG6"/>
<dbReference type="PANTHER" id="PTHR30514">
    <property type="entry name" value="GLUCOKINASE"/>
    <property type="match status" value="1"/>
</dbReference>
<dbReference type="SUPFAM" id="SSF46689">
    <property type="entry name" value="Homeodomain-like"/>
    <property type="match status" value="1"/>
</dbReference>
<dbReference type="InterPro" id="IPR035472">
    <property type="entry name" value="RpiR-like_SIS"/>
</dbReference>
<name>A0A0B8NJG6_9VIBR</name>
<dbReference type="GO" id="GO:0097367">
    <property type="term" value="F:carbohydrate derivative binding"/>
    <property type="evidence" value="ECO:0007669"/>
    <property type="project" value="InterPro"/>
</dbReference>
<dbReference type="Proteomes" id="UP000031671">
    <property type="component" value="Unassembled WGS sequence"/>
</dbReference>
<evidence type="ECO:0000313" key="7">
    <source>
        <dbReference type="Proteomes" id="UP000031671"/>
    </source>
</evidence>
<dbReference type="GO" id="GO:0003677">
    <property type="term" value="F:DNA binding"/>
    <property type="evidence" value="ECO:0007669"/>
    <property type="project" value="UniProtKB-KW"/>
</dbReference>
<dbReference type="PANTHER" id="PTHR30514:SF17">
    <property type="entry name" value="HTH-TYPE TRANSCRIPTIONAL REGULATOR MURR"/>
    <property type="match status" value="1"/>
</dbReference>
<dbReference type="EMBL" id="BBRZ01000002">
    <property type="protein sequence ID" value="GAM54286.1"/>
    <property type="molecule type" value="Genomic_DNA"/>
</dbReference>
<evidence type="ECO:0000259" key="5">
    <source>
        <dbReference type="PROSITE" id="PS51464"/>
    </source>
</evidence>
<sequence>MKGIERIKALLPQLSPSDSLIARFLLEYPEQVKSLSSPKLAKAIGVSQSAVVKFSQKVGFSGFSELKLKLYEGELSYQPSSRKAIHGSISRSDDTSVVMAKLLASKQDSLERTIVLNDDDKLQEATNLLHLADKIQIAGVGASSLVAKDLSYKLMKIGHAVHCEHDAHIQIANAAVLGENDVLVALSYSGRSQEILRIADAAKSRHAKVVTISKLAPTPLDKYSDIKLTTAADEEHIRSSSITARDSQLLITDLLFIALTQLEESADQLIEQSKSAVAALKQ</sequence>
<reference evidence="6 7" key="1">
    <citation type="submission" date="2015-01" db="EMBL/GenBank/DDBJ databases">
        <title>Vibrio sp. C1 JCM 19231 whole genome shotgun sequence.</title>
        <authorList>
            <person name="Sawabe T."/>
            <person name="Meirelles P."/>
            <person name="Feng G."/>
            <person name="Sayaka M."/>
            <person name="Hattori M."/>
            <person name="Ohkuma M."/>
        </authorList>
    </citation>
    <scope>NUCLEOTIDE SEQUENCE [LARGE SCALE GENOMIC DNA]</scope>
    <source>
        <strain evidence="7">JCM 19231</strain>
    </source>
</reference>
<comment type="caution">
    <text evidence="6">The sequence shown here is derived from an EMBL/GenBank/DDBJ whole genome shotgun (WGS) entry which is preliminary data.</text>
</comment>
<keyword evidence="7" id="KW-1185">Reference proteome</keyword>
<dbReference type="Gene3D" id="3.40.50.10490">
    <property type="entry name" value="Glucose-6-phosphate isomerase like protein, domain 1"/>
    <property type="match status" value="1"/>
</dbReference>
<keyword evidence="3" id="KW-0804">Transcription</keyword>
<organism evidence="6 7">
    <name type="scientific">Vibrio ishigakensis</name>
    <dbReference type="NCBI Taxonomy" id="1481914"/>
    <lineage>
        <taxon>Bacteria</taxon>
        <taxon>Pseudomonadati</taxon>
        <taxon>Pseudomonadota</taxon>
        <taxon>Gammaproteobacteria</taxon>
        <taxon>Vibrionales</taxon>
        <taxon>Vibrionaceae</taxon>
        <taxon>Vibrio</taxon>
    </lineage>
</organism>
<dbReference type="InterPro" id="IPR001347">
    <property type="entry name" value="SIS_dom"/>
</dbReference>
<dbReference type="Gene3D" id="1.10.10.10">
    <property type="entry name" value="Winged helix-like DNA-binding domain superfamily/Winged helix DNA-binding domain"/>
    <property type="match status" value="1"/>
</dbReference>
<dbReference type="InterPro" id="IPR000281">
    <property type="entry name" value="HTH_RpiR"/>
</dbReference>